<sequence length="40" mass="4850">MGGAMNILKRMWCYIWFHDWETDWDAVESRCRRCGKVLKG</sequence>
<organism evidence="1">
    <name type="scientific">marine sediment metagenome</name>
    <dbReference type="NCBI Taxonomy" id="412755"/>
    <lineage>
        <taxon>unclassified sequences</taxon>
        <taxon>metagenomes</taxon>
        <taxon>ecological metagenomes</taxon>
    </lineage>
</organism>
<reference evidence="1" key="1">
    <citation type="journal article" date="2014" name="Front. Microbiol.">
        <title>High frequency of phylogenetically diverse reductive dehalogenase-homologous genes in deep subseafloor sedimentary metagenomes.</title>
        <authorList>
            <person name="Kawai M."/>
            <person name="Futagami T."/>
            <person name="Toyoda A."/>
            <person name="Takaki Y."/>
            <person name="Nishi S."/>
            <person name="Hori S."/>
            <person name="Arai W."/>
            <person name="Tsubouchi T."/>
            <person name="Morono Y."/>
            <person name="Uchiyama I."/>
            <person name="Ito T."/>
            <person name="Fujiyama A."/>
            <person name="Inagaki F."/>
            <person name="Takami H."/>
        </authorList>
    </citation>
    <scope>NUCLEOTIDE SEQUENCE</scope>
    <source>
        <strain evidence="1">Expedition CK06-06</strain>
    </source>
</reference>
<dbReference type="EMBL" id="BARS01009272">
    <property type="protein sequence ID" value="GAF72309.1"/>
    <property type="molecule type" value="Genomic_DNA"/>
</dbReference>
<protein>
    <submittedName>
        <fullName evidence="1">Uncharacterized protein</fullName>
    </submittedName>
</protein>
<comment type="caution">
    <text evidence="1">The sequence shown here is derived from an EMBL/GenBank/DDBJ whole genome shotgun (WGS) entry which is preliminary data.</text>
</comment>
<accession>X0RTY5</accession>
<dbReference type="AlphaFoldDB" id="X0RTY5"/>
<evidence type="ECO:0000313" key="1">
    <source>
        <dbReference type="EMBL" id="GAF72309.1"/>
    </source>
</evidence>
<gene>
    <name evidence="1" type="ORF">S01H1_17472</name>
</gene>
<proteinExistence type="predicted"/>
<name>X0RTY5_9ZZZZ</name>